<dbReference type="AlphaFoldDB" id="M7BRX4"/>
<name>M7BRX4_CHEMY</name>
<sequence length="152" mass="17899">MIKAEEKATSSSQWAHSKPLEQRNADTIIIIMIFHGDYLEHHLRKSMALLNLNQDNDCHDNTRIPSRKHKAVFVFFSEFNRANPFQIRNLSYMNSIAEVNILKSTYHGVFSAVSRQRMLSRRLRLRFSFWWNTRVDESVLSQFIVSILDTIN</sequence>
<evidence type="ECO:0000313" key="1">
    <source>
        <dbReference type="EMBL" id="EMP34828.1"/>
    </source>
</evidence>
<reference evidence="2" key="1">
    <citation type="journal article" date="2013" name="Nat. Genet.">
        <title>The draft genomes of soft-shell turtle and green sea turtle yield insights into the development and evolution of the turtle-specific body plan.</title>
        <authorList>
            <person name="Wang Z."/>
            <person name="Pascual-Anaya J."/>
            <person name="Zadissa A."/>
            <person name="Li W."/>
            <person name="Niimura Y."/>
            <person name="Huang Z."/>
            <person name="Li C."/>
            <person name="White S."/>
            <person name="Xiong Z."/>
            <person name="Fang D."/>
            <person name="Wang B."/>
            <person name="Ming Y."/>
            <person name="Chen Y."/>
            <person name="Zheng Y."/>
            <person name="Kuraku S."/>
            <person name="Pignatelli M."/>
            <person name="Herrero J."/>
            <person name="Beal K."/>
            <person name="Nozawa M."/>
            <person name="Li Q."/>
            <person name="Wang J."/>
            <person name="Zhang H."/>
            <person name="Yu L."/>
            <person name="Shigenobu S."/>
            <person name="Wang J."/>
            <person name="Liu J."/>
            <person name="Flicek P."/>
            <person name="Searle S."/>
            <person name="Wang J."/>
            <person name="Kuratani S."/>
            <person name="Yin Y."/>
            <person name="Aken B."/>
            <person name="Zhang G."/>
            <person name="Irie N."/>
        </authorList>
    </citation>
    <scope>NUCLEOTIDE SEQUENCE [LARGE SCALE GENOMIC DNA]</scope>
</reference>
<evidence type="ECO:0000313" key="2">
    <source>
        <dbReference type="Proteomes" id="UP000031443"/>
    </source>
</evidence>
<proteinExistence type="predicted"/>
<protein>
    <submittedName>
        <fullName evidence="1">Uncharacterized protein</fullName>
    </submittedName>
</protein>
<organism evidence="1 2">
    <name type="scientific">Chelonia mydas</name>
    <name type="common">Green sea-turtle</name>
    <name type="synonym">Chelonia agassizi</name>
    <dbReference type="NCBI Taxonomy" id="8469"/>
    <lineage>
        <taxon>Eukaryota</taxon>
        <taxon>Metazoa</taxon>
        <taxon>Chordata</taxon>
        <taxon>Craniata</taxon>
        <taxon>Vertebrata</taxon>
        <taxon>Euteleostomi</taxon>
        <taxon>Archelosauria</taxon>
        <taxon>Testudinata</taxon>
        <taxon>Testudines</taxon>
        <taxon>Cryptodira</taxon>
        <taxon>Durocryptodira</taxon>
        <taxon>Americhelydia</taxon>
        <taxon>Chelonioidea</taxon>
        <taxon>Cheloniidae</taxon>
        <taxon>Chelonia</taxon>
    </lineage>
</organism>
<dbReference type="EMBL" id="KB531133">
    <property type="protein sequence ID" value="EMP34828.1"/>
    <property type="molecule type" value="Genomic_DNA"/>
</dbReference>
<dbReference type="Proteomes" id="UP000031443">
    <property type="component" value="Unassembled WGS sequence"/>
</dbReference>
<gene>
    <name evidence="1" type="ORF">UY3_08014</name>
</gene>
<keyword evidence="2" id="KW-1185">Reference proteome</keyword>
<accession>M7BRX4</accession>